<dbReference type="RefSeq" id="WP_057942935.1">
    <property type="nucleotide sequence ID" value="NZ_CP011131.1"/>
</dbReference>
<dbReference type="InterPro" id="IPR036908">
    <property type="entry name" value="RlpA-like_sf"/>
</dbReference>
<feature type="domain" description="Lytic transglycosylase MltA" evidence="7">
    <location>
        <begin position="117"/>
        <end position="404"/>
    </location>
</feature>
<feature type="region of interest" description="Disordered" evidence="6">
    <location>
        <begin position="316"/>
        <end position="338"/>
    </location>
</feature>
<accession>A0ABY3XJM9</accession>
<evidence type="ECO:0000313" key="9">
    <source>
        <dbReference type="Proteomes" id="UP000829194"/>
    </source>
</evidence>
<dbReference type="EMBL" id="CP093547">
    <property type="protein sequence ID" value="UNP31835.1"/>
    <property type="molecule type" value="Genomic_DNA"/>
</dbReference>
<reference evidence="8 9" key="1">
    <citation type="submission" date="2022-03" db="EMBL/GenBank/DDBJ databases">
        <title>Complete genome sequence of Lysobacter capsici VKM B-2533 and Lysobacter gummosus 10.1.1, promising sources of lytic agents.</title>
        <authorList>
            <person name="Tarlachkov S.V."/>
            <person name="Kudryakova I.V."/>
            <person name="Afoshin A.S."/>
            <person name="Leontyevskaya E.A."/>
            <person name="Leontyevskaya N.V."/>
        </authorList>
    </citation>
    <scope>NUCLEOTIDE SEQUENCE [LARGE SCALE GENOMIC DNA]</scope>
    <source>
        <strain evidence="8 9">10.1.1</strain>
    </source>
</reference>
<dbReference type="PANTHER" id="PTHR30124:SF0">
    <property type="entry name" value="MEMBRANE-BOUND LYTIC MUREIN TRANSGLYCOSYLASE A"/>
    <property type="match status" value="1"/>
</dbReference>
<keyword evidence="4" id="KW-0961">Cell wall biogenesis/degradation</keyword>
<dbReference type="InterPro" id="IPR010611">
    <property type="entry name" value="3D_dom"/>
</dbReference>
<feature type="compositionally biased region" description="Low complexity" evidence="6">
    <location>
        <begin position="359"/>
        <end position="380"/>
    </location>
</feature>
<evidence type="ECO:0000256" key="3">
    <source>
        <dbReference type="ARBA" id="ARBA00023239"/>
    </source>
</evidence>
<feature type="compositionally biased region" description="Polar residues" evidence="6">
    <location>
        <begin position="319"/>
        <end position="329"/>
    </location>
</feature>
<name>A0ABY3XJM9_9GAMM</name>
<dbReference type="Gene3D" id="2.40.240.50">
    <property type="entry name" value="Barwin-like endoglucanases"/>
    <property type="match status" value="1"/>
</dbReference>
<dbReference type="Proteomes" id="UP000829194">
    <property type="component" value="Chromosome"/>
</dbReference>
<sequence length="538" mass="56796">MLTAQAGQYVMAQEPAPAAVLGQPFATRHAAFEPVRFADVPGWDNDALHESANGMRESCDALRRKQGWSTVCAAFDRVDAGSDAALRAFFESNFHVYRMMSPARQPDGLITGYFEPLLEGRRSRDETFRFPVYGVPQDLLLLDAATRAGGARQWLRTQGQRLVPASPGSAGAREYTLALDDFSAGIRDKRMRVRVDGDQIKPYWSRQDIELRSLQAPVLAWVAAADRLYSMQIQGSGKIRVEDGTLIRVSYAEQNGHPFLPNITRGIDTSTVLTAIKIRGLSVGGSTGGSRVDPAVSAPVNNEVARLIALFQGSGKPGTASSARPSANPGSAVRVKPKATSNSADVAALIAALKGGATAAPRANPSSVASASAKPASARPTLPVSATGAPALTNIPDPSYVFFRSSGDGPEGPIGALGVPLTAGRSLAVDPRSTPLGSPVFISTKEPAGSGPLRRLMFAQDTGGAIRGSVRGDLFWGFGDSAGRLALATNEVAQMWLLLPKTQVVSAARNAGPTLRSLRNSARLPDCVIDDPDLCVED</sequence>
<comment type="catalytic activity">
    <reaction evidence="1">
        <text>Exolytic cleavage of the (1-&gt;4)-beta-glycosidic linkage between N-acetylmuramic acid (MurNAc) and N-acetylglucosamine (GlcNAc) residues in peptidoglycan, from either the reducing or the non-reducing ends of the peptidoglycan chains, with concomitant formation of a 1,6-anhydrobond in the MurNAc residue.</text>
        <dbReference type="EC" id="4.2.2.n1"/>
    </reaction>
</comment>
<evidence type="ECO:0000256" key="1">
    <source>
        <dbReference type="ARBA" id="ARBA00001420"/>
    </source>
</evidence>
<dbReference type="EC" id="4.2.2.n1" evidence="2"/>
<feature type="region of interest" description="Disordered" evidence="6">
    <location>
        <begin position="359"/>
        <end position="390"/>
    </location>
</feature>
<proteinExistence type="predicted"/>
<dbReference type="Pfam" id="PF06725">
    <property type="entry name" value="3D"/>
    <property type="match status" value="1"/>
</dbReference>
<dbReference type="Pfam" id="PF03562">
    <property type="entry name" value="MltA"/>
    <property type="match status" value="2"/>
</dbReference>
<evidence type="ECO:0000256" key="5">
    <source>
        <dbReference type="ARBA" id="ARBA00030918"/>
    </source>
</evidence>
<dbReference type="InterPro" id="IPR005300">
    <property type="entry name" value="MltA_B"/>
</dbReference>
<evidence type="ECO:0000313" key="8">
    <source>
        <dbReference type="EMBL" id="UNP31835.1"/>
    </source>
</evidence>
<dbReference type="CDD" id="cd14485">
    <property type="entry name" value="mltA_like_LT_A"/>
    <property type="match status" value="1"/>
</dbReference>
<dbReference type="PANTHER" id="PTHR30124">
    <property type="entry name" value="MEMBRANE-BOUND LYTIC MUREIN TRANSGLYCOSYLASE A"/>
    <property type="match status" value="1"/>
</dbReference>
<protein>
    <recommendedName>
        <fullName evidence="2">peptidoglycan lytic exotransglycosylase</fullName>
        <ecNumber evidence="2">4.2.2.n1</ecNumber>
    </recommendedName>
    <alternativeName>
        <fullName evidence="5">Murein hydrolase A</fullName>
    </alternativeName>
</protein>
<organism evidence="8 9">
    <name type="scientific">Lysobacter gummosus</name>
    <dbReference type="NCBI Taxonomy" id="262324"/>
    <lineage>
        <taxon>Bacteria</taxon>
        <taxon>Pseudomonadati</taxon>
        <taxon>Pseudomonadota</taxon>
        <taxon>Gammaproteobacteria</taxon>
        <taxon>Lysobacterales</taxon>
        <taxon>Lysobacteraceae</taxon>
        <taxon>Lysobacter</taxon>
    </lineage>
</organism>
<dbReference type="SMART" id="SM00925">
    <property type="entry name" value="MltA"/>
    <property type="match status" value="1"/>
</dbReference>
<gene>
    <name evidence="8" type="ORF">MOV92_11540</name>
</gene>
<dbReference type="SUPFAM" id="SSF50685">
    <property type="entry name" value="Barwin-like endoglucanases"/>
    <property type="match status" value="2"/>
</dbReference>
<dbReference type="Gene3D" id="2.40.40.10">
    <property type="entry name" value="RlpA-like domain"/>
    <property type="match status" value="2"/>
</dbReference>
<keyword evidence="9" id="KW-1185">Reference proteome</keyword>
<evidence type="ECO:0000256" key="2">
    <source>
        <dbReference type="ARBA" id="ARBA00012587"/>
    </source>
</evidence>
<evidence type="ECO:0000259" key="7">
    <source>
        <dbReference type="SMART" id="SM00925"/>
    </source>
</evidence>
<evidence type="ECO:0000256" key="4">
    <source>
        <dbReference type="ARBA" id="ARBA00023316"/>
    </source>
</evidence>
<dbReference type="InterPro" id="IPR026044">
    <property type="entry name" value="MltA"/>
</dbReference>
<keyword evidence="3" id="KW-0456">Lyase</keyword>
<evidence type="ECO:0000256" key="6">
    <source>
        <dbReference type="SAM" id="MobiDB-lite"/>
    </source>
</evidence>